<feature type="compositionally biased region" description="Polar residues" evidence="1">
    <location>
        <begin position="87"/>
        <end position="106"/>
    </location>
</feature>
<dbReference type="InterPro" id="IPR036864">
    <property type="entry name" value="Zn2-C6_fun-type_DNA-bd_sf"/>
</dbReference>
<dbReference type="HOGENOM" id="CLU_422084_0_0_1"/>
<dbReference type="CDD" id="cd00067">
    <property type="entry name" value="GAL4"/>
    <property type="match status" value="1"/>
</dbReference>
<dbReference type="GO" id="GO:0008270">
    <property type="term" value="F:zinc ion binding"/>
    <property type="evidence" value="ECO:0007669"/>
    <property type="project" value="InterPro"/>
</dbReference>
<dbReference type="AlphaFoldDB" id="A0A0C2XJ32"/>
<feature type="compositionally biased region" description="Acidic residues" evidence="1">
    <location>
        <begin position="267"/>
        <end position="278"/>
    </location>
</feature>
<feature type="domain" description="Zn(2)-C6 fungal-type" evidence="2">
    <location>
        <begin position="32"/>
        <end position="67"/>
    </location>
</feature>
<dbReference type="Gene3D" id="4.10.240.10">
    <property type="entry name" value="Zn(2)-C6 fungal-type DNA-binding domain"/>
    <property type="match status" value="1"/>
</dbReference>
<evidence type="ECO:0000256" key="1">
    <source>
        <dbReference type="SAM" id="MobiDB-lite"/>
    </source>
</evidence>
<dbReference type="InParanoid" id="A0A0C2XJ32"/>
<evidence type="ECO:0000259" key="2">
    <source>
        <dbReference type="PROSITE" id="PS50048"/>
    </source>
</evidence>
<organism evidence="3 4">
    <name type="scientific">Amanita muscaria (strain Koide BX008)</name>
    <dbReference type="NCBI Taxonomy" id="946122"/>
    <lineage>
        <taxon>Eukaryota</taxon>
        <taxon>Fungi</taxon>
        <taxon>Dikarya</taxon>
        <taxon>Basidiomycota</taxon>
        <taxon>Agaricomycotina</taxon>
        <taxon>Agaricomycetes</taxon>
        <taxon>Agaricomycetidae</taxon>
        <taxon>Agaricales</taxon>
        <taxon>Pluteineae</taxon>
        <taxon>Amanitaceae</taxon>
        <taxon>Amanita</taxon>
    </lineage>
</organism>
<dbReference type="PROSITE" id="PS50048">
    <property type="entry name" value="ZN2_CY6_FUNGAL_2"/>
    <property type="match status" value="1"/>
</dbReference>
<reference evidence="3 4" key="1">
    <citation type="submission" date="2014-04" db="EMBL/GenBank/DDBJ databases">
        <title>Evolutionary Origins and Diversification of the Mycorrhizal Mutualists.</title>
        <authorList>
            <consortium name="DOE Joint Genome Institute"/>
            <consortium name="Mycorrhizal Genomics Consortium"/>
            <person name="Kohler A."/>
            <person name="Kuo A."/>
            <person name="Nagy L.G."/>
            <person name="Floudas D."/>
            <person name="Copeland A."/>
            <person name="Barry K.W."/>
            <person name="Cichocki N."/>
            <person name="Veneault-Fourrey C."/>
            <person name="LaButti K."/>
            <person name="Lindquist E.A."/>
            <person name="Lipzen A."/>
            <person name="Lundell T."/>
            <person name="Morin E."/>
            <person name="Murat C."/>
            <person name="Riley R."/>
            <person name="Ohm R."/>
            <person name="Sun H."/>
            <person name="Tunlid A."/>
            <person name="Henrissat B."/>
            <person name="Grigoriev I.V."/>
            <person name="Hibbett D.S."/>
            <person name="Martin F."/>
        </authorList>
    </citation>
    <scope>NUCLEOTIDE SEQUENCE [LARGE SCALE GENOMIC DNA]</scope>
    <source>
        <strain evidence="3 4">Koide BX008</strain>
    </source>
</reference>
<keyword evidence="4" id="KW-1185">Reference proteome</keyword>
<feature type="compositionally biased region" description="Polar residues" evidence="1">
    <location>
        <begin position="190"/>
        <end position="215"/>
    </location>
</feature>
<evidence type="ECO:0000313" key="4">
    <source>
        <dbReference type="Proteomes" id="UP000054549"/>
    </source>
</evidence>
<feature type="region of interest" description="Disordered" evidence="1">
    <location>
        <begin position="63"/>
        <end position="278"/>
    </location>
</feature>
<accession>A0A0C2XJ32</accession>
<feature type="compositionally biased region" description="Polar residues" evidence="1">
    <location>
        <begin position="65"/>
        <end position="80"/>
    </location>
</feature>
<gene>
    <name evidence="3" type="ORF">M378DRAFT_8402</name>
</gene>
<dbReference type="Proteomes" id="UP000054549">
    <property type="component" value="Unassembled WGS sequence"/>
</dbReference>
<protein>
    <recommendedName>
        <fullName evidence="2">Zn(2)-C6 fungal-type domain-containing protein</fullName>
    </recommendedName>
</protein>
<dbReference type="GO" id="GO:0000981">
    <property type="term" value="F:DNA-binding transcription factor activity, RNA polymerase II-specific"/>
    <property type="evidence" value="ECO:0007669"/>
    <property type="project" value="InterPro"/>
</dbReference>
<evidence type="ECO:0000313" key="3">
    <source>
        <dbReference type="EMBL" id="KIL68988.1"/>
    </source>
</evidence>
<dbReference type="PROSITE" id="PS00463">
    <property type="entry name" value="ZN2_CY6_FUNGAL_1"/>
    <property type="match status" value="1"/>
</dbReference>
<dbReference type="InterPro" id="IPR001138">
    <property type="entry name" value="Zn2Cys6_DnaBD"/>
</dbReference>
<dbReference type="OrthoDB" id="3027237at2759"/>
<dbReference type="SUPFAM" id="SSF57701">
    <property type="entry name" value="Zn2/Cys6 DNA-binding domain"/>
    <property type="match status" value="1"/>
</dbReference>
<sequence>MPARKKVVPAKTVAANGLQSNADVGATKKQNACQCCRGRKLKCERLNGHNAACKRCEDSGMQAECTASSKPPSQGTTQRATRGHSLPPSTVTVTAQPQAETQTVTRTSRKRGYSETSDFQSRDLGQPKQHTHACKDSDLGPIPVIEPPPAGRQAQNSSGLEVIRESDEDQHEESDTGTQPMDDDQDLACQRTTPVMYTWSDTALNEDSDKSNTSQRSDDSDSSDDDSESDVEILEPRRKLNVHPGKKGAGQKPSSKRAGRAGKGNDGSEELDIDSSDNYDPETCAFKIPAAVKNSDGSYSPFGLESSISLSDLRNVIAERFDRHPRIIQLRYKLSNDKAKAPTTSIQNEDELQIFIEWMRALLVPQRLANGKVSKRAPKNITVYFEDPTAEGKTADHSDGKRKKKGLSESISDAASWASETTTEKRQKTIGELQKRWRCEYHSKGSAKDIYCYMESDGRCFELTLQDFSFWANQVIGGDTTVDVKPSRLLLHDARSTRIRQSKKSDEFSGSAPFQMGNHNYIPIPIMLPPTWHSQYPQTVGSTSSSNPQPSTVMMTSSHGALHSSRPNPESLQMEHWFDTLESDVMRNQKGVEFGKFGRVLAQNGFTRITQLSRNIISIKDLQDWLEIDAGTAAFIMEYAQEDVRQFKEAGGLLY</sequence>
<feature type="region of interest" description="Disordered" evidence="1">
    <location>
        <begin position="537"/>
        <end position="569"/>
    </location>
</feature>
<feature type="compositionally biased region" description="Acidic residues" evidence="1">
    <location>
        <begin position="220"/>
        <end position="233"/>
    </location>
</feature>
<name>A0A0C2XJ32_AMAMK</name>
<proteinExistence type="predicted"/>
<dbReference type="EMBL" id="KN818227">
    <property type="protein sequence ID" value="KIL68988.1"/>
    <property type="molecule type" value="Genomic_DNA"/>
</dbReference>